<sequence length="347" mass="38593">MDAVSSNVLPSPSSRCEPDNSTPQIAPSSLYSSSPTVLSACVGNGSTHLQSQISQYNPPLNSVLESHARFPSNFSCAYPDMLVPPTSDRTRPSSALKSNIRTVFKPSESNEESRIAYAQSSPGAAPLGGDIKGGLESTHFKHNYSPYQKNHFGPAPQTMCSITLPTMAPINPKPHTTEDTYFAPRVAHLDGFLPQQPHSQEFSMGLFGQSSGHTYGYNLMERECGLTDSYEHSTALDNVATPGSVKRHKPSRKQPWQPSDDDEYLIKLKCEYQLPWKEIIEEGRGSHRAPALQMRLKRITDRLMLSSGDSNKHRLLRQYRQHRCLLVLYLCPSRKNICMGPINSYVK</sequence>
<reference evidence="2 3" key="1">
    <citation type="submission" date="2023-08" db="EMBL/GenBank/DDBJ databases">
        <authorList>
            <person name="Palmer J.M."/>
        </authorList>
    </citation>
    <scope>NUCLEOTIDE SEQUENCE [LARGE SCALE GENOMIC DNA]</scope>
    <source>
        <strain evidence="2 3">TWF481</strain>
    </source>
</reference>
<keyword evidence="3" id="KW-1185">Reference proteome</keyword>
<protein>
    <submittedName>
        <fullName evidence="2">Uncharacterized protein</fullName>
    </submittedName>
</protein>
<organism evidence="2 3">
    <name type="scientific">Arthrobotrys musiformis</name>
    <dbReference type="NCBI Taxonomy" id="47236"/>
    <lineage>
        <taxon>Eukaryota</taxon>
        <taxon>Fungi</taxon>
        <taxon>Dikarya</taxon>
        <taxon>Ascomycota</taxon>
        <taxon>Pezizomycotina</taxon>
        <taxon>Orbiliomycetes</taxon>
        <taxon>Orbiliales</taxon>
        <taxon>Orbiliaceae</taxon>
        <taxon>Arthrobotrys</taxon>
    </lineage>
</organism>
<evidence type="ECO:0000313" key="2">
    <source>
        <dbReference type="EMBL" id="KAK6495876.1"/>
    </source>
</evidence>
<evidence type="ECO:0000256" key="1">
    <source>
        <dbReference type="SAM" id="MobiDB-lite"/>
    </source>
</evidence>
<dbReference type="AlphaFoldDB" id="A0AAV9VU49"/>
<name>A0AAV9VU49_9PEZI</name>
<feature type="compositionally biased region" description="Polar residues" evidence="1">
    <location>
        <begin position="1"/>
        <end position="26"/>
    </location>
</feature>
<dbReference type="EMBL" id="JAVHJL010000012">
    <property type="protein sequence ID" value="KAK6495876.1"/>
    <property type="molecule type" value="Genomic_DNA"/>
</dbReference>
<gene>
    <name evidence="2" type="ORF">TWF481_002921</name>
</gene>
<evidence type="ECO:0000313" key="3">
    <source>
        <dbReference type="Proteomes" id="UP001370758"/>
    </source>
</evidence>
<dbReference type="Proteomes" id="UP001370758">
    <property type="component" value="Unassembled WGS sequence"/>
</dbReference>
<comment type="caution">
    <text evidence="2">The sequence shown here is derived from an EMBL/GenBank/DDBJ whole genome shotgun (WGS) entry which is preliminary data.</text>
</comment>
<accession>A0AAV9VU49</accession>
<feature type="region of interest" description="Disordered" evidence="1">
    <location>
        <begin position="1"/>
        <end position="29"/>
    </location>
</feature>
<proteinExistence type="predicted"/>